<dbReference type="InterPro" id="IPR004981">
    <property type="entry name" value="Trp_2_3_dOase"/>
</dbReference>
<comment type="caution">
    <text evidence="3">The sequence shown here is derived from an EMBL/GenBank/DDBJ whole genome shotgun (WGS) entry which is preliminary data.</text>
</comment>
<proteinExistence type="inferred from homology"/>
<comment type="caution">
    <text evidence="1">Lacks conserved residue(s) required for the propagation of feature annotation.</text>
</comment>
<dbReference type="RefSeq" id="WP_184879826.1">
    <property type="nucleotide sequence ID" value="NZ_BAAAHD010000002.1"/>
</dbReference>
<keyword evidence="1" id="KW-0823">Tryptophan catabolism</keyword>
<name>A0A7W7I8I9_9ACTN</name>
<keyword evidence="1 3" id="KW-0560">Oxidoreductase</keyword>
<dbReference type="Gene3D" id="1.20.58.480">
    <property type="match status" value="1"/>
</dbReference>
<evidence type="ECO:0000313" key="3">
    <source>
        <dbReference type="EMBL" id="MBB4772410.1"/>
    </source>
</evidence>
<keyword evidence="1 3" id="KW-0223">Dioxygenase</keyword>
<dbReference type="GO" id="GO:0020037">
    <property type="term" value="F:heme binding"/>
    <property type="evidence" value="ECO:0007669"/>
    <property type="project" value="UniProtKB-UniRule"/>
</dbReference>
<protein>
    <recommendedName>
        <fullName evidence="1">Tryptophan 2,3-dioxygenase</fullName>
        <shortName evidence="1">TDO</shortName>
        <ecNumber evidence="1">1.13.11.11</ecNumber>
    </recommendedName>
    <alternativeName>
        <fullName evidence="1">Tryptamin 2,3-dioxygenase</fullName>
    </alternativeName>
    <alternativeName>
        <fullName evidence="1">Tryptophan oxygenase</fullName>
        <shortName evidence="1">TO</shortName>
        <shortName evidence="1">TRPO</shortName>
    </alternativeName>
    <alternativeName>
        <fullName evidence="1">Tryptophan pyrrolase</fullName>
    </alternativeName>
    <alternativeName>
        <fullName evidence="1">Tryptophanase</fullName>
    </alternativeName>
</protein>
<reference evidence="2" key="3">
    <citation type="submission" date="2023-12" db="EMBL/GenBank/DDBJ databases">
        <authorList>
            <person name="Sun Q."/>
            <person name="Inoue M."/>
        </authorList>
    </citation>
    <scope>NUCLEOTIDE SEQUENCE</scope>
    <source>
        <strain evidence="2">JCM 10667</strain>
    </source>
</reference>
<keyword evidence="1" id="KW-0408">Iron</keyword>
<dbReference type="EC" id="1.13.11.11" evidence="1"/>
<dbReference type="GO" id="GO:0046872">
    <property type="term" value="F:metal ion binding"/>
    <property type="evidence" value="ECO:0007669"/>
    <property type="project" value="UniProtKB-KW"/>
</dbReference>
<comment type="cofactor">
    <cofactor evidence="1">
        <name>heme</name>
        <dbReference type="ChEBI" id="CHEBI:30413"/>
    </cofactor>
    <text evidence="1">Binds 1 heme group per subunit.</text>
</comment>
<comment type="catalytic activity">
    <reaction evidence="1">
        <text>L-tryptophan + O2 = N-formyl-L-kynurenine</text>
        <dbReference type="Rhea" id="RHEA:24536"/>
        <dbReference type="ChEBI" id="CHEBI:15379"/>
        <dbReference type="ChEBI" id="CHEBI:57912"/>
        <dbReference type="ChEBI" id="CHEBI:58629"/>
        <dbReference type="EC" id="1.13.11.11"/>
    </reaction>
</comment>
<dbReference type="GO" id="GO:0019441">
    <property type="term" value="P:L-tryptophan catabolic process to kynurenine"/>
    <property type="evidence" value="ECO:0007669"/>
    <property type="project" value="UniProtKB-UniRule"/>
</dbReference>
<dbReference type="Proteomes" id="UP001501427">
    <property type="component" value="Unassembled WGS sequence"/>
</dbReference>
<dbReference type="PANTHER" id="PTHR10138">
    <property type="entry name" value="TRYPTOPHAN 2,3-DIOXYGENASE"/>
    <property type="match status" value="1"/>
</dbReference>
<dbReference type="PANTHER" id="PTHR10138:SF0">
    <property type="entry name" value="TRYPTOPHAN 2,3-DIOXYGENASE"/>
    <property type="match status" value="1"/>
</dbReference>
<evidence type="ECO:0000256" key="1">
    <source>
        <dbReference type="HAMAP-Rule" id="MF_01972"/>
    </source>
</evidence>
<dbReference type="HAMAP" id="MF_01972">
    <property type="entry name" value="T23O"/>
    <property type="match status" value="1"/>
</dbReference>
<dbReference type="AlphaFoldDB" id="A0A7W7I8I9"/>
<dbReference type="EMBL" id="JACHMV010000001">
    <property type="protein sequence ID" value="MBB4772410.1"/>
    <property type="molecule type" value="Genomic_DNA"/>
</dbReference>
<dbReference type="EMBL" id="BAAAHD010000002">
    <property type="protein sequence ID" value="GAA0547058.1"/>
    <property type="molecule type" value="Genomic_DNA"/>
</dbReference>
<reference evidence="2 5" key="1">
    <citation type="journal article" date="2019" name="Int. J. Syst. Evol. Microbiol.">
        <title>The Global Catalogue of Microorganisms (GCM) 10K type strain sequencing project: providing services to taxonomists for standard genome sequencing and annotation.</title>
        <authorList>
            <consortium name="The Broad Institute Genomics Platform"/>
            <consortium name="The Broad Institute Genome Sequencing Center for Infectious Disease"/>
            <person name="Wu L."/>
            <person name="Ma J."/>
        </authorList>
    </citation>
    <scope>NUCLEOTIDE SEQUENCE [LARGE SCALE GENOMIC DNA]</scope>
    <source>
        <strain evidence="2 5">JCM 10667</strain>
    </source>
</reference>
<dbReference type="SUPFAM" id="SSF140959">
    <property type="entry name" value="Indolic compounds 2,3-dioxygenase-like"/>
    <property type="match status" value="1"/>
</dbReference>
<dbReference type="Proteomes" id="UP000549343">
    <property type="component" value="Unassembled WGS sequence"/>
</dbReference>
<dbReference type="GO" id="GO:0019442">
    <property type="term" value="P:L-tryptophan catabolic process to acetyl-CoA"/>
    <property type="evidence" value="ECO:0007669"/>
    <property type="project" value="TreeGrafter"/>
</dbReference>
<sequence>MVIVDEMSVSDYHSYLALDELLALQQPRSDEHDELLFVVAHQVHELWFKLLRHELDHLQKQFVEGAATGAIHTLRRAVGILRALTAPTEVFETLTPRQFNSFRHKLGGSGAQSAQFRQIEAVLGRRDPRMFETFQLGGQERTQIEADLRRPTVYDALLRFLGTQGYEVPRHLLERDVTRPLEPSPELQEVLLQVYLDDTLAAQVCDRLIEIDQGVQEWRYRHVALAARIIGDKPGTGGTSGAPYLRTTLFHQLYPDLWAVRSRL</sequence>
<evidence type="ECO:0000313" key="5">
    <source>
        <dbReference type="Proteomes" id="UP001501427"/>
    </source>
</evidence>
<gene>
    <name evidence="1" type="primary">kynA</name>
    <name evidence="3" type="ORF">F4557_000828</name>
    <name evidence="2" type="ORF">GCM10009546_06390</name>
</gene>
<evidence type="ECO:0000313" key="4">
    <source>
        <dbReference type="Proteomes" id="UP000549343"/>
    </source>
</evidence>
<organism evidence="3 4">
    <name type="scientific">Actinomadura livida</name>
    <dbReference type="NCBI Taxonomy" id="79909"/>
    <lineage>
        <taxon>Bacteria</taxon>
        <taxon>Bacillati</taxon>
        <taxon>Actinomycetota</taxon>
        <taxon>Actinomycetes</taxon>
        <taxon>Streptosporangiales</taxon>
        <taxon>Thermomonosporaceae</taxon>
        <taxon>Actinomadura</taxon>
    </lineage>
</organism>
<feature type="binding site" description="axial binding residue" evidence="1">
    <location>
        <position position="222"/>
    </location>
    <ligand>
        <name>heme</name>
        <dbReference type="ChEBI" id="CHEBI:30413"/>
    </ligand>
    <ligandPart>
        <name>Fe</name>
        <dbReference type="ChEBI" id="CHEBI:18248"/>
    </ligandPart>
</feature>
<accession>A0A7W7I8I9</accession>
<keyword evidence="1" id="KW-0479">Metal-binding</keyword>
<evidence type="ECO:0000313" key="2">
    <source>
        <dbReference type="EMBL" id="GAA0547058.1"/>
    </source>
</evidence>
<dbReference type="InterPro" id="IPR037217">
    <property type="entry name" value="Trp/Indoleamine_2_3_dOase-like"/>
</dbReference>
<feature type="binding site" evidence="1">
    <location>
        <position position="103"/>
    </location>
    <ligand>
        <name>substrate</name>
    </ligand>
</feature>
<feature type="binding site" evidence="1">
    <location>
        <position position="236"/>
    </location>
    <ligand>
        <name>substrate</name>
    </ligand>
</feature>
<dbReference type="GO" id="GO:0004833">
    <property type="term" value="F:L-tryptophan 2,3-dioxygenase activity"/>
    <property type="evidence" value="ECO:0007669"/>
    <property type="project" value="UniProtKB-UniRule"/>
</dbReference>
<reference evidence="3 4" key="2">
    <citation type="submission" date="2020-08" db="EMBL/GenBank/DDBJ databases">
        <title>Sequencing the genomes of 1000 actinobacteria strains.</title>
        <authorList>
            <person name="Klenk H.-P."/>
        </authorList>
    </citation>
    <scope>NUCLEOTIDE SEQUENCE [LARGE SCALE GENOMIC DNA]</scope>
    <source>
        <strain evidence="3 4">DSM 44772</strain>
    </source>
</reference>
<comment type="similarity">
    <text evidence="1">Belongs to the tryptophan 2,3-dioxygenase family.</text>
</comment>
<dbReference type="UniPathway" id="UPA00333">
    <property type="reaction ID" value="UER00453"/>
</dbReference>
<dbReference type="Pfam" id="PF03301">
    <property type="entry name" value="Trp_dioxygenase"/>
    <property type="match status" value="2"/>
</dbReference>
<comment type="function">
    <text evidence="1">Heme-dependent dioxygenase that catalyzes the oxidative cleavage of the L-tryptophan (L-Trp) pyrrole ring and converts L-tryptophan to N-formyl-L-kynurenine. Catalyzes the oxidative cleavage of the indole moiety.</text>
</comment>
<comment type="subunit">
    <text evidence="1">Homotetramer.</text>
</comment>
<keyword evidence="5" id="KW-1185">Reference proteome</keyword>
<keyword evidence="1" id="KW-0349">Heme</keyword>
<comment type="pathway">
    <text evidence="1">Amino-acid degradation; L-tryptophan degradation via kynurenine pathway; L-kynurenine from L-tryptophan: step 1/2.</text>
</comment>